<dbReference type="InterPro" id="IPR038694">
    <property type="entry name" value="DUF427_sf"/>
</dbReference>
<dbReference type="SUPFAM" id="SSF53335">
    <property type="entry name" value="S-adenosyl-L-methionine-dependent methyltransferases"/>
    <property type="match status" value="1"/>
</dbReference>
<dbReference type="InterPro" id="IPR007361">
    <property type="entry name" value="DUF427"/>
</dbReference>
<dbReference type="Gene3D" id="1.10.555.10">
    <property type="entry name" value="Rho GTPase activation protein"/>
    <property type="match status" value="1"/>
</dbReference>
<dbReference type="InterPro" id="IPR008936">
    <property type="entry name" value="Rho_GTPase_activation_prot"/>
</dbReference>
<dbReference type="Pfam" id="PF23240">
    <property type="entry name" value="HAT_PRP39_N"/>
    <property type="match status" value="1"/>
</dbReference>
<dbReference type="SUPFAM" id="SSF50729">
    <property type="entry name" value="PH domain-like"/>
    <property type="match status" value="1"/>
</dbReference>
<dbReference type="InterPro" id="IPR059164">
    <property type="entry name" value="HAT_PRP39_C"/>
</dbReference>
<dbReference type="CDD" id="cd02440">
    <property type="entry name" value="AdoMet_MTases"/>
    <property type="match status" value="1"/>
</dbReference>
<evidence type="ECO:0000256" key="5">
    <source>
        <dbReference type="ARBA" id="ARBA00023187"/>
    </source>
</evidence>
<dbReference type="Proteomes" id="UP000194280">
    <property type="component" value="Unassembled WGS sequence"/>
</dbReference>
<keyword evidence="8" id="KW-0175">Coiled coil</keyword>
<feature type="compositionally biased region" description="Polar residues" evidence="9">
    <location>
        <begin position="397"/>
        <end position="411"/>
    </location>
</feature>
<dbReference type="Pfam" id="PF23241">
    <property type="entry name" value="HAT_PRP39_C"/>
    <property type="match status" value="1"/>
</dbReference>
<comment type="caution">
    <text evidence="12">The sequence shown here is derived from an EMBL/GenBank/DDBJ whole genome shotgun (WGS) entry which is preliminary data.</text>
</comment>
<feature type="domain" description="PH" evidence="10">
    <location>
        <begin position="615"/>
        <end position="726"/>
    </location>
</feature>
<dbReference type="OrthoDB" id="185175at2759"/>
<dbReference type="EMBL" id="MUNK01000041">
    <property type="protein sequence ID" value="OTA35723.1"/>
    <property type="molecule type" value="Genomic_DNA"/>
</dbReference>
<evidence type="ECO:0000256" key="7">
    <source>
        <dbReference type="ARBA" id="ARBA00038019"/>
    </source>
</evidence>
<sequence length="2104" mass="234066">MRSYVTIDDRPTPPATPPSTTVQGEEDAYGVPATYQPVRGNNSKPVENNPEKRTDPFQFGTRYLEEGDDIFAHNAWDHVEVDPQYTEFIESQTVFQRENQVSDFDKQRFNNSPEKWWDKFYSNNAANFFKDRKWLVQEFPVLGEVTKEEYGPVTVLEVGAGAGNTAFPVLSMNKNPQLRLHACDYSKKAIDVIRAQEAYKKQEGEGQVLQADVWDAAGEELPPGLAAGSVDVVVLIFIFSALSPDQWGQAVRNVFTLLKPGGEVLFRDYGRGDLAQVRFKKGRSLPVDRVRAPNPAKRAANSPELEAIRNAATRDALKEEAQQKAASGSSRNVSAPVLAGAQQFSSSPPSSPTMSSSSSRSAHRETLRTVDGKPTMPRNVSIDSTVSSVSSGTAASQRANGTSANRVPQENASSQDAAALIVSAGSAEAAVMKLLNEKGQAASHNAQLWRLVEKQRSMIMGLNKDLEKSLKEKERYRKKLKDQLVQSQSAPLLSPDESPVLTLAVHERSDSKQLWRIEKTLAALATLDSQIKTVCGFRDRLPDKTLFAGHAPAKMDARRAAIDAYFDRMLESVQDERAAKVVCKFLSSDAMAAESAEYFPSMGDGRPDTPVAKLRTQRAGYLTKRGKNFGGWKARFFVLDGPNLKYFEAPGGAHLGLIKLQNAQIGKQSSNAAQNTQDDEDNQFRHAFLILEPKKKDSTSLVRHVLCAESDEERDAWVEALLQYVDYRSDEEDTASTKGQQFVRAAPEAGDTRVPRAQKSMSDLTSSMGVGADQAAVDGLRTMSYNDTVAGQAPVIGPAAVQKTGSPSPPYDGSFTPSTASTASSHPTISGPTNVHVISNAGDWGMKAPPTPHAKDHSKDKKRSMFAAFRGRSSSDLASSMMSPATPTDPKRPSGIRAVFGVPLAEAVEYAHPADATTELPAVVYRCIEYLTIKNAIAEEGIFRLSGSNAVIKGLKDRFNTEGDVNLVVDDRNYDIHAVASLMKLYLRELPASILTRELHLDFIQCQELQRQGKLNALNVLVNKLPKPNRALLQALSAFLGTIVDNAEVNKMNVRNVGIVFAPTLNVPAPLITSFVEDQGFIFGAPVDEAESPISASEMTAPALPADPIRSPRKQMFSDLPTPGYHQTSFQSYGGMTPMQPSYAQYQMAPQGEGGYGSLNDALRSPGLPKSPAPAPYPPQQPQQHHSTPRSKRRESGMGLLSATGFGGPHRKSSSSCSVRHWYSSSALIMADYLRKLAQKLGTEGPIKTLSTPRAVKLLHNGQYFLTTTNARYVWEIPPYPQFYVPATELRAEAEKAGSCLEIKEGEEFYSPDSENAASPSEAQAKKEPLAKQWILTITNSEGPKKTIDQAIAFSPSLSSSSQTTAKDLAGLVKIEFSSIDKWFEEDTPIFVHPKDPFKRIDILTSHRPIKVYVSGVNGKKICIASTPSAHHLYETGLPCRFYMPLTAVLASVLRPNERRTRCPYKGEAEYYSVELPGGKVYEDVVWFYNRPTVECAGIMGEILIPLTRLSSEPRRIEAAMADFSFTEDVELQKLNEQVLREPEEFEHWEKLVRAAESQESGLNRNSSPQAIAATRDVYDRFLARFPLFFGYWKKYADLEFSIAGPEAAEMVYERGVASIGISVDLWANYCNFKLETTHDIDVIRELFERAKKSAGLDFLAHPFWDKYIEFEERIEAHDRVFEILSEIIHIPLHQYARYFERYRALSANRSIPELAPANVIDGFRNELAAGMQQRTDAQMEQELRARIDQYHAEVFQQTQTETTKRWTYESEVKRPYYHVTDLDDAQLANWRKYLDFEEGEGGYERTKFLYERCLVTAANYDEFWFRYARWMQAQEGKEDEVRNILQRASCVFVPISRPAIRIYYAQFEESMDNAAIANDIYEAILMILPNHLETIICLANLQRRMNGVEQAIETLKTHLGSPEKSQSTRGAIVSEWARLVGEINGQVDEARAIYQSHQQDYTACKPFWLNWFFFEIRQPAVGPKQQSEHFHRVKAVYDAICSSRLPRRTVQDIHCFYVVYLRERGGPDAFKELVRRDAEINGPLSVQRGLANSAANDEDDIGVVGYPGLDVHESVFVAGQGGLSMFPQAANGTPQNANGTGRY</sequence>
<keyword evidence="13" id="KW-1185">Reference proteome</keyword>
<dbReference type="SMART" id="SM00233">
    <property type="entry name" value="PH"/>
    <property type="match status" value="1"/>
</dbReference>
<feature type="region of interest" description="Disordered" evidence="9">
    <location>
        <begin position="1148"/>
        <end position="1216"/>
    </location>
</feature>
<evidence type="ECO:0000256" key="3">
    <source>
        <dbReference type="ARBA" id="ARBA00022664"/>
    </source>
</evidence>
<keyword evidence="2" id="KW-0343">GTPase activation</keyword>
<feature type="compositionally biased region" description="Basic and acidic residues" evidence="9">
    <location>
        <begin position="362"/>
        <end position="371"/>
    </location>
</feature>
<dbReference type="InterPro" id="IPR011993">
    <property type="entry name" value="PH-like_dom_sf"/>
</dbReference>
<feature type="compositionally biased region" description="Low complexity" evidence="9">
    <location>
        <begin position="345"/>
        <end position="360"/>
    </location>
</feature>
<protein>
    <recommendedName>
        <fullName evidence="14">Rho-GAP domain-containing protein</fullName>
    </recommendedName>
</protein>
<dbReference type="Pfam" id="PF08242">
    <property type="entry name" value="Methyltransf_12"/>
    <property type="match status" value="1"/>
</dbReference>
<feature type="region of interest" description="Disordered" evidence="9">
    <location>
        <begin position="799"/>
        <end position="833"/>
    </location>
</feature>
<dbReference type="GO" id="GO:0030627">
    <property type="term" value="F:pre-mRNA 5'-splice site binding"/>
    <property type="evidence" value="ECO:0007669"/>
    <property type="project" value="TreeGrafter"/>
</dbReference>
<feature type="region of interest" description="Disordered" evidence="9">
    <location>
        <begin position="341"/>
        <end position="411"/>
    </location>
</feature>
<feature type="region of interest" description="Disordered" evidence="9">
    <location>
        <begin position="286"/>
        <end position="307"/>
    </location>
</feature>
<dbReference type="SMART" id="SM00324">
    <property type="entry name" value="RhoGAP"/>
    <property type="match status" value="1"/>
</dbReference>
<feature type="region of interest" description="Disordered" evidence="9">
    <location>
        <begin position="315"/>
        <end position="334"/>
    </location>
</feature>
<evidence type="ECO:0000256" key="4">
    <source>
        <dbReference type="ARBA" id="ARBA00022737"/>
    </source>
</evidence>
<name>A0A1Z5TI77_HORWE</name>
<reference evidence="12 13" key="1">
    <citation type="submission" date="2017-01" db="EMBL/GenBank/DDBJ databases">
        <title>The recent genome duplication of the halophilic yeast Hortaea werneckii: insights from long-read sequencing.</title>
        <authorList>
            <person name="Sinha S."/>
            <person name="Flibotte S."/>
            <person name="Neira M."/>
            <person name="Lenassi M."/>
            <person name="Gostincar C."/>
            <person name="Stajich J.E."/>
            <person name="Nislow C.E."/>
        </authorList>
    </citation>
    <scope>NUCLEOTIDE SEQUENCE [LARGE SCALE GENOMIC DNA]</scope>
    <source>
        <strain evidence="12 13">EXF-2000</strain>
    </source>
</reference>
<dbReference type="CDD" id="cd06093">
    <property type="entry name" value="PX_domain"/>
    <property type="match status" value="1"/>
</dbReference>
<keyword evidence="5" id="KW-0508">mRNA splicing</keyword>
<evidence type="ECO:0000256" key="1">
    <source>
        <dbReference type="ARBA" id="ARBA00004123"/>
    </source>
</evidence>
<dbReference type="FunFam" id="1.25.40.10:FF:000451">
    <property type="entry name" value="mRNA splicing protein (Prp39), putative"/>
    <property type="match status" value="1"/>
</dbReference>
<dbReference type="SMART" id="SM00386">
    <property type="entry name" value="HAT"/>
    <property type="match status" value="7"/>
</dbReference>
<evidence type="ECO:0000256" key="2">
    <source>
        <dbReference type="ARBA" id="ARBA00022468"/>
    </source>
</evidence>
<evidence type="ECO:0008006" key="14">
    <source>
        <dbReference type="Google" id="ProtNLM"/>
    </source>
</evidence>
<dbReference type="GO" id="GO:0000243">
    <property type="term" value="C:commitment complex"/>
    <property type="evidence" value="ECO:0007669"/>
    <property type="project" value="TreeGrafter"/>
</dbReference>
<feature type="compositionally biased region" description="Pro residues" evidence="9">
    <location>
        <begin position="1169"/>
        <end position="1181"/>
    </location>
</feature>
<dbReference type="SUPFAM" id="SSF48350">
    <property type="entry name" value="GTPase activation domain, GAP"/>
    <property type="match status" value="1"/>
</dbReference>
<dbReference type="InterPro" id="IPR029063">
    <property type="entry name" value="SAM-dependent_MTases_sf"/>
</dbReference>
<dbReference type="GO" id="GO:0005685">
    <property type="term" value="C:U1 snRNP"/>
    <property type="evidence" value="ECO:0007669"/>
    <property type="project" value="TreeGrafter"/>
</dbReference>
<feature type="compositionally biased region" description="Polar residues" evidence="9">
    <location>
        <begin position="324"/>
        <end position="333"/>
    </location>
</feature>
<dbReference type="InterPro" id="IPR001849">
    <property type="entry name" value="PH_domain"/>
</dbReference>
<dbReference type="PANTHER" id="PTHR17204:SF5">
    <property type="entry name" value="PRE-MRNA-PROCESSING FACTOR 39"/>
    <property type="match status" value="1"/>
</dbReference>
<dbReference type="InParanoid" id="A0A1Z5TI77"/>
<dbReference type="PROSITE" id="PS50003">
    <property type="entry name" value="PH_DOMAIN"/>
    <property type="match status" value="1"/>
</dbReference>
<dbReference type="PANTHER" id="PTHR17204">
    <property type="entry name" value="PRE-MRNA PROCESSING PROTEIN PRP39-RELATED"/>
    <property type="match status" value="1"/>
</dbReference>
<dbReference type="GO" id="GO:0000395">
    <property type="term" value="P:mRNA 5'-splice site recognition"/>
    <property type="evidence" value="ECO:0007669"/>
    <property type="project" value="TreeGrafter"/>
</dbReference>
<dbReference type="SUPFAM" id="SSF48452">
    <property type="entry name" value="TPR-like"/>
    <property type="match status" value="1"/>
</dbReference>
<evidence type="ECO:0000313" key="13">
    <source>
        <dbReference type="Proteomes" id="UP000194280"/>
    </source>
</evidence>
<feature type="region of interest" description="Disordered" evidence="9">
    <location>
        <begin position="730"/>
        <end position="755"/>
    </location>
</feature>
<keyword evidence="4" id="KW-0677">Repeat</keyword>
<feature type="compositionally biased region" description="Low complexity" evidence="9">
    <location>
        <begin position="874"/>
        <end position="883"/>
    </location>
</feature>
<evidence type="ECO:0000259" key="10">
    <source>
        <dbReference type="PROSITE" id="PS50003"/>
    </source>
</evidence>
<keyword evidence="3" id="KW-0507">mRNA processing</keyword>
<comment type="subcellular location">
    <subcellularLocation>
        <location evidence="1">Nucleus</location>
    </subcellularLocation>
</comment>
<evidence type="ECO:0000259" key="11">
    <source>
        <dbReference type="PROSITE" id="PS50238"/>
    </source>
</evidence>
<feature type="compositionally biased region" description="Low complexity" evidence="9">
    <location>
        <begin position="814"/>
        <end position="830"/>
    </location>
</feature>
<accession>A0A1Z5TI77</accession>
<dbReference type="Gene3D" id="2.170.150.40">
    <property type="entry name" value="Domain of unknown function (DUF427)"/>
    <property type="match status" value="1"/>
</dbReference>
<dbReference type="VEuPathDB" id="FungiDB:BTJ68_04980"/>
<dbReference type="PROSITE" id="PS50238">
    <property type="entry name" value="RHOGAP"/>
    <property type="match status" value="1"/>
</dbReference>
<dbReference type="Gene3D" id="2.30.29.30">
    <property type="entry name" value="Pleckstrin-homology domain (PH domain)/Phosphotyrosine-binding domain (PTB)"/>
    <property type="match status" value="1"/>
</dbReference>
<dbReference type="InterPro" id="IPR003107">
    <property type="entry name" value="HAT"/>
</dbReference>
<dbReference type="STRING" id="1157616.A0A1Z5TI77"/>
<feature type="region of interest" description="Disordered" evidence="9">
    <location>
        <begin position="872"/>
        <end position="894"/>
    </location>
</feature>
<dbReference type="InterPro" id="IPR011990">
    <property type="entry name" value="TPR-like_helical_dom_sf"/>
</dbReference>
<evidence type="ECO:0000256" key="9">
    <source>
        <dbReference type="SAM" id="MobiDB-lite"/>
    </source>
</evidence>
<feature type="region of interest" description="Disordered" evidence="9">
    <location>
        <begin position="1"/>
        <end position="56"/>
    </location>
</feature>
<evidence type="ECO:0000256" key="6">
    <source>
        <dbReference type="ARBA" id="ARBA00023242"/>
    </source>
</evidence>
<feature type="coiled-coil region" evidence="8">
    <location>
        <begin position="459"/>
        <end position="490"/>
    </location>
</feature>
<feature type="compositionally biased region" description="Low complexity" evidence="9">
    <location>
        <begin position="384"/>
        <end position="396"/>
    </location>
</feature>
<dbReference type="GO" id="GO:0071004">
    <property type="term" value="C:U2-type prespliceosome"/>
    <property type="evidence" value="ECO:0007669"/>
    <property type="project" value="TreeGrafter"/>
</dbReference>
<dbReference type="Gene3D" id="3.40.50.150">
    <property type="entry name" value="Vaccinia Virus protein VP39"/>
    <property type="match status" value="1"/>
</dbReference>
<dbReference type="InterPro" id="IPR000198">
    <property type="entry name" value="RhoGAP_dom"/>
</dbReference>
<proteinExistence type="inferred from homology"/>
<dbReference type="FunFam" id="2.30.29.30:FF:000452">
    <property type="entry name" value="Rho GTPase activator (Bem3)"/>
    <property type="match status" value="1"/>
</dbReference>
<dbReference type="Pfam" id="PF00169">
    <property type="entry name" value="PH"/>
    <property type="match status" value="1"/>
</dbReference>
<keyword evidence="6" id="KW-0539">Nucleus</keyword>
<dbReference type="InterPro" id="IPR013217">
    <property type="entry name" value="Methyltransf_12"/>
</dbReference>
<dbReference type="GO" id="GO:0005096">
    <property type="term" value="F:GTPase activator activity"/>
    <property type="evidence" value="ECO:0007669"/>
    <property type="project" value="UniProtKB-KW"/>
</dbReference>
<dbReference type="FunFam" id="1.25.40.10:FF:000064">
    <property type="entry name" value="Putative pre-mrna-processing factor 39"/>
    <property type="match status" value="1"/>
</dbReference>
<feature type="domain" description="Rho-GAP" evidence="11">
    <location>
        <begin position="902"/>
        <end position="1094"/>
    </location>
</feature>
<dbReference type="CDD" id="cd13277">
    <property type="entry name" value="PH_Bem3"/>
    <property type="match status" value="1"/>
</dbReference>
<dbReference type="Pfam" id="PF04248">
    <property type="entry name" value="NTP_transf_9"/>
    <property type="match status" value="1"/>
</dbReference>
<comment type="similarity">
    <text evidence="7">Belongs to the PRP39 family.</text>
</comment>
<evidence type="ECO:0000256" key="8">
    <source>
        <dbReference type="SAM" id="Coils"/>
    </source>
</evidence>
<dbReference type="GO" id="GO:0007165">
    <property type="term" value="P:signal transduction"/>
    <property type="evidence" value="ECO:0007669"/>
    <property type="project" value="InterPro"/>
</dbReference>
<dbReference type="Gene3D" id="1.25.40.10">
    <property type="entry name" value="Tetratricopeptide repeat domain"/>
    <property type="match status" value="2"/>
</dbReference>
<gene>
    <name evidence="12" type="ORF">BTJ68_04980</name>
</gene>
<organism evidence="12 13">
    <name type="scientific">Hortaea werneckii EXF-2000</name>
    <dbReference type="NCBI Taxonomy" id="1157616"/>
    <lineage>
        <taxon>Eukaryota</taxon>
        <taxon>Fungi</taxon>
        <taxon>Dikarya</taxon>
        <taxon>Ascomycota</taxon>
        <taxon>Pezizomycotina</taxon>
        <taxon>Dothideomycetes</taxon>
        <taxon>Dothideomycetidae</taxon>
        <taxon>Mycosphaerellales</taxon>
        <taxon>Teratosphaeriaceae</taxon>
        <taxon>Hortaea</taxon>
    </lineage>
</organism>
<evidence type="ECO:0000313" key="12">
    <source>
        <dbReference type="EMBL" id="OTA35723.1"/>
    </source>
</evidence>
<dbReference type="Pfam" id="PF00620">
    <property type="entry name" value="RhoGAP"/>
    <property type="match status" value="1"/>
</dbReference>